<dbReference type="PROSITE" id="PS50005">
    <property type="entry name" value="TPR"/>
    <property type="match status" value="5"/>
</dbReference>
<feature type="transmembrane region" description="Helical" evidence="14">
    <location>
        <begin position="222"/>
        <end position="244"/>
    </location>
</feature>
<evidence type="ECO:0000256" key="10">
    <source>
        <dbReference type="ARBA" id="ARBA00022824"/>
    </source>
</evidence>
<dbReference type="SUPFAM" id="SSF48452">
    <property type="entry name" value="TPR-like"/>
    <property type="match status" value="1"/>
</dbReference>
<evidence type="ECO:0000256" key="8">
    <source>
        <dbReference type="ARBA" id="ARBA00022737"/>
    </source>
</evidence>
<feature type="transmembrane region" description="Helical" evidence="14">
    <location>
        <begin position="265"/>
        <end position="284"/>
    </location>
</feature>
<evidence type="ECO:0000313" key="17">
    <source>
        <dbReference type="Proteomes" id="UP000694427"/>
    </source>
</evidence>
<dbReference type="GO" id="GO:0016020">
    <property type="term" value="C:membrane"/>
    <property type="evidence" value="ECO:0007669"/>
    <property type="project" value="UniProtKB-SubCell"/>
</dbReference>
<comment type="pathway">
    <text evidence="3">Protein modification; protein glycosylation.</text>
</comment>
<dbReference type="Pfam" id="PF08409">
    <property type="entry name" value="TMTC_DUF1736"/>
    <property type="match status" value="1"/>
</dbReference>
<dbReference type="Pfam" id="PF14559">
    <property type="entry name" value="TPR_19"/>
    <property type="match status" value="1"/>
</dbReference>
<dbReference type="SMART" id="SM00028">
    <property type="entry name" value="TPR"/>
    <property type="match status" value="7"/>
</dbReference>
<dbReference type="PANTHER" id="PTHR44227:SF3">
    <property type="entry name" value="PROTEIN O-MANNOSYL-TRANSFERASE TMTC4"/>
    <property type="match status" value="1"/>
</dbReference>
<dbReference type="GO" id="GO:0004169">
    <property type="term" value="F:dolichyl-phosphate-mannose-protein mannosyltransferase activity"/>
    <property type="evidence" value="ECO:0007669"/>
    <property type="project" value="UniProtKB-EC"/>
</dbReference>
<sequence length="707" mass="79868">MVLSEPYWDHHIPLPKLGPLHSRLVTAFVALICFINSYNGDFVFDDSEAIINNKDLNPDTPLSNIWKNDFWGSNLSSNSSHKSYRPLTVLTFRINYLLAGGLHPIGFHVLNVALHCVISVLMIDVFAILIGGLVHDGRGVKLNLSPKASFLAALFFAAHPVHTESVAGIVGRADLLCALFFQLSFLVYCKAFQGGDKKFPVLWIFSSILLCAVAMLCKEQGITVLGVNAAFDILMVCNLDIYELAHRLLSRRKSADIGGLVSSGLLMRLALLFLGGSFLLYARWRIMGTGPPSFTEVDNPASFAENVILRIVNYNYYYSLNAWLRMCVFFFFFNVYDSVFYTLCVYRTLTFGLVLLAIPFLPASNLFFRVGFVIAERVLYLSSAGYCLILAYTVGYCSCHWKKHKRLLKAATLTLLCVNVARSAQRSQHWRSEQSLFTSALSVCPLNAKVQYNVGKNLAYRVNQSAAVKYYREAVRLHPKYVHAMNNLGNILKERNELEEAEELLSSAVHIQPDFAAAWMNLGIVQNSLKKFDKAEQSYWNAIKFRKKYPDCYYNLGRLYADLNRSIDALNAWRNATMLKPDHSLAWNNMVILLDNTGNLAQAELIGKEALKILPKDHTIMFSLANVLGKQEKYKESEGFFLNALKINPNVASCHGNLAVLYHRWGKLDLAKRHYELSLRLDPNAPGTKENYNMLKRKLEQRQRTVG</sequence>
<feature type="transmembrane region" description="Helical" evidence="14">
    <location>
        <begin position="378"/>
        <end position="399"/>
    </location>
</feature>
<feature type="transmembrane region" description="Helical" evidence="14">
    <location>
        <begin position="316"/>
        <end position="336"/>
    </location>
</feature>
<evidence type="ECO:0000256" key="3">
    <source>
        <dbReference type="ARBA" id="ARBA00004922"/>
    </source>
</evidence>
<dbReference type="PANTHER" id="PTHR44227">
    <property type="match status" value="1"/>
</dbReference>
<dbReference type="GO" id="GO:0005783">
    <property type="term" value="C:endoplasmic reticulum"/>
    <property type="evidence" value="ECO:0007669"/>
    <property type="project" value="UniProtKB-SubCell"/>
</dbReference>
<feature type="transmembrane region" description="Helical" evidence="14">
    <location>
        <begin position="169"/>
        <end position="188"/>
    </location>
</feature>
<keyword evidence="7 14" id="KW-0812">Transmembrane</keyword>
<keyword evidence="6" id="KW-0808">Transferase</keyword>
<name>A0A8C1IMC2_CYPCA</name>
<dbReference type="EC" id="2.4.1.109" evidence="5"/>
<dbReference type="InterPro" id="IPR052346">
    <property type="entry name" value="O-mannosyl-transferase_TMTC"/>
</dbReference>
<dbReference type="Gene3D" id="1.25.40.10">
    <property type="entry name" value="Tetratricopeptide repeat domain"/>
    <property type="match status" value="1"/>
</dbReference>
<dbReference type="Pfam" id="PF13181">
    <property type="entry name" value="TPR_8"/>
    <property type="match status" value="1"/>
</dbReference>
<feature type="repeat" description="TPR" evidence="13">
    <location>
        <begin position="652"/>
        <end position="685"/>
    </location>
</feature>
<organism evidence="16 17">
    <name type="scientific">Cyprinus carpio</name>
    <name type="common">Common carp</name>
    <dbReference type="NCBI Taxonomy" id="7962"/>
    <lineage>
        <taxon>Eukaryota</taxon>
        <taxon>Metazoa</taxon>
        <taxon>Chordata</taxon>
        <taxon>Craniata</taxon>
        <taxon>Vertebrata</taxon>
        <taxon>Euteleostomi</taxon>
        <taxon>Actinopterygii</taxon>
        <taxon>Neopterygii</taxon>
        <taxon>Teleostei</taxon>
        <taxon>Ostariophysi</taxon>
        <taxon>Cypriniformes</taxon>
        <taxon>Cyprinidae</taxon>
        <taxon>Cyprininae</taxon>
        <taxon>Cyprinus</taxon>
    </lineage>
</organism>
<dbReference type="UniPathway" id="UPA00378"/>
<keyword evidence="12 14" id="KW-0472">Membrane</keyword>
<evidence type="ECO:0000313" key="16">
    <source>
        <dbReference type="Ensembl" id="ENSCCRP00010019698.1"/>
    </source>
</evidence>
<keyword evidence="10" id="KW-0256">Endoplasmic reticulum</keyword>
<dbReference type="Proteomes" id="UP000694427">
    <property type="component" value="Unplaced"/>
</dbReference>
<feature type="repeat" description="TPR" evidence="13">
    <location>
        <begin position="516"/>
        <end position="549"/>
    </location>
</feature>
<evidence type="ECO:0000256" key="12">
    <source>
        <dbReference type="ARBA" id="ARBA00023136"/>
    </source>
</evidence>
<feature type="repeat" description="TPR" evidence="13">
    <location>
        <begin position="482"/>
        <end position="515"/>
    </location>
</feature>
<dbReference type="InterPro" id="IPR011990">
    <property type="entry name" value="TPR-like_helical_dom_sf"/>
</dbReference>
<evidence type="ECO:0000256" key="11">
    <source>
        <dbReference type="ARBA" id="ARBA00022989"/>
    </source>
</evidence>
<protein>
    <recommendedName>
        <fullName evidence="5">dolichyl-phosphate-mannose--protein mannosyltransferase</fullName>
        <ecNumber evidence="5">2.4.1.109</ecNumber>
    </recommendedName>
</protein>
<feature type="repeat" description="TPR" evidence="13">
    <location>
        <begin position="550"/>
        <end position="583"/>
    </location>
</feature>
<dbReference type="InterPro" id="IPR019734">
    <property type="entry name" value="TPR_rpt"/>
</dbReference>
<evidence type="ECO:0000256" key="14">
    <source>
        <dbReference type="SAM" id="Phobius"/>
    </source>
</evidence>
<accession>A0A8C1IMC2</accession>
<keyword evidence="17" id="KW-1185">Reference proteome</keyword>
<evidence type="ECO:0000256" key="2">
    <source>
        <dbReference type="ARBA" id="ARBA00004240"/>
    </source>
</evidence>
<keyword evidence="11 14" id="KW-1133">Transmembrane helix</keyword>
<dbReference type="GO" id="GO:0030968">
    <property type="term" value="P:endoplasmic reticulum unfolded protein response"/>
    <property type="evidence" value="ECO:0007669"/>
    <property type="project" value="TreeGrafter"/>
</dbReference>
<dbReference type="AlphaFoldDB" id="A0A8C1IMC2"/>
<proteinExistence type="inferred from homology"/>
<evidence type="ECO:0000259" key="15">
    <source>
        <dbReference type="Pfam" id="PF08409"/>
    </source>
</evidence>
<comment type="similarity">
    <text evidence="4">Belongs to the TMTC family.</text>
</comment>
<evidence type="ECO:0000256" key="6">
    <source>
        <dbReference type="ARBA" id="ARBA00022679"/>
    </source>
</evidence>
<evidence type="ECO:0000256" key="9">
    <source>
        <dbReference type="ARBA" id="ARBA00022803"/>
    </source>
</evidence>
<reference evidence="16" key="2">
    <citation type="submission" date="2025-09" db="UniProtKB">
        <authorList>
            <consortium name="Ensembl"/>
        </authorList>
    </citation>
    <scope>IDENTIFICATION</scope>
</reference>
<feature type="domain" description="DUF1736" evidence="15">
    <location>
        <begin position="290"/>
        <end position="327"/>
    </location>
</feature>
<feature type="transmembrane region" description="Helical" evidence="14">
    <location>
        <begin position="200"/>
        <end position="216"/>
    </location>
</feature>
<dbReference type="Ensembl" id="ENSCCRT00010021588.1">
    <property type="protein sequence ID" value="ENSCCRP00010019698.1"/>
    <property type="gene ID" value="ENSCCRG00010008340.1"/>
</dbReference>
<reference evidence="16" key="1">
    <citation type="submission" date="2025-08" db="UniProtKB">
        <authorList>
            <consortium name="Ensembl"/>
        </authorList>
    </citation>
    <scope>IDENTIFICATION</scope>
</reference>
<keyword evidence="8" id="KW-0677">Repeat</keyword>
<dbReference type="InterPro" id="IPR013618">
    <property type="entry name" value="TMTC_DUF1736"/>
</dbReference>
<feature type="transmembrane region" description="Helical" evidence="14">
    <location>
        <begin position="112"/>
        <end position="134"/>
    </location>
</feature>
<evidence type="ECO:0000256" key="1">
    <source>
        <dbReference type="ARBA" id="ARBA00004141"/>
    </source>
</evidence>
<feature type="transmembrane region" description="Helical" evidence="14">
    <location>
        <begin position="20"/>
        <end position="38"/>
    </location>
</feature>
<evidence type="ECO:0000256" key="13">
    <source>
        <dbReference type="PROSITE-ProRule" id="PRU00339"/>
    </source>
</evidence>
<feature type="repeat" description="TPR" evidence="13">
    <location>
        <begin position="448"/>
        <end position="481"/>
    </location>
</feature>
<comment type="subcellular location">
    <subcellularLocation>
        <location evidence="2">Endoplasmic reticulum</location>
    </subcellularLocation>
    <subcellularLocation>
        <location evidence="1">Membrane</location>
        <topology evidence="1">Multi-pass membrane protein</topology>
    </subcellularLocation>
</comment>
<evidence type="ECO:0000256" key="4">
    <source>
        <dbReference type="ARBA" id="ARBA00007882"/>
    </source>
</evidence>
<evidence type="ECO:0000256" key="7">
    <source>
        <dbReference type="ARBA" id="ARBA00022692"/>
    </source>
</evidence>
<keyword evidence="9 13" id="KW-0802">TPR repeat</keyword>
<dbReference type="Pfam" id="PF13432">
    <property type="entry name" value="TPR_16"/>
    <property type="match status" value="1"/>
</dbReference>
<evidence type="ECO:0000256" key="5">
    <source>
        <dbReference type="ARBA" id="ARBA00012839"/>
    </source>
</evidence>
<feature type="transmembrane region" description="Helical" evidence="14">
    <location>
        <begin position="348"/>
        <end position="372"/>
    </location>
</feature>